<dbReference type="PANTHER" id="PTHR10605:SF72">
    <property type="entry name" value="HEPARAN SULFATE 3-O SULFOTRANSFERASE-B, ISOFORM A"/>
    <property type="match status" value="1"/>
</dbReference>
<comment type="caution">
    <text evidence="6">The sequence shown here is derived from an EMBL/GenBank/DDBJ whole genome shotgun (WGS) entry which is preliminary data.</text>
</comment>
<evidence type="ECO:0000256" key="4">
    <source>
        <dbReference type="PIRSR" id="PIRSR637359-3"/>
    </source>
</evidence>
<dbReference type="GO" id="GO:0008467">
    <property type="term" value="F:[heparan sulfate]-glucosamine 3-sulfotransferase activity"/>
    <property type="evidence" value="ECO:0007669"/>
    <property type="project" value="TreeGrafter"/>
</dbReference>
<dbReference type="OrthoDB" id="411451at2759"/>
<dbReference type="Gene3D" id="3.40.50.300">
    <property type="entry name" value="P-loop containing nucleotide triphosphate hydrolases"/>
    <property type="match status" value="1"/>
</dbReference>
<organism evidence="6 7">
    <name type="scientific">Elysia chlorotica</name>
    <name type="common">Eastern emerald elysia</name>
    <name type="synonym">Sea slug</name>
    <dbReference type="NCBI Taxonomy" id="188477"/>
    <lineage>
        <taxon>Eukaryota</taxon>
        <taxon>Metazoa</taxon>
        <taxon>Spiralia</taxon>
        <taxon>Lophotrochozoa</taxon>
        <taxon>Mollusca</taxon>
        <taxon>Gastropoda</taxon>
        <taxon>Heterobranchia</taxon>
        <taxon>Euthyneura</taxon>
        <taxon>Panpulmonata</taxon>
        <taxon>Sacoglossa</taxon>
        <taxon>Placobranchoidea</taxon>
        <taxon>Plakobranchidae</taxon>
        <taxon>Elysia</taxon>
    </lineage>
</organism>
<evidence type="ECO:0000256" key="2">
    <source>
        <dbReference type="ARBA" id="ARBA00023180"/>
    </source>
</evidence>
<dbReference type="EMBL" id="RQTK01000165">
    <property type="protein sequence ID" value="RUS85563.1"/>
    <property type="molecule type" value="Genomic_DNA"/>
</dbReference>
<feature type="binding site" evidence="3">
    <location>
        <position position="187"/>
    </location>
    <ligand>
        <name>3'-phosphoadenylyl sulfate</name>
        <dbReference type="ChEBI" id="CHEBI:58339"/>
    </ligand>
</feature>
<evidence type="ECO:0000256" key="3">
    <source>
        <dbReference type="PIRSR" id="PIRSR637359-2"/>
    </source>
</evidence>
<protein>
    <recommendedName>
        <fullName evidence="5">Sulfotransferase domain-containing protein</fullName>
    </recommendedName>
</protein>
<evidence type="ECO:0000256" key="1">
    <source>
        <dbReference type="ARBA" id="ARBA00022679"/>
    </source>
</evidence>
<evidence type="ECO:0000313" key="6">
    <source>
        <dbReference type="EMBL" id="RUS85563.1"/>
    </source>
</evidence>
<name>A0A433TVH5_ELYCH</name>
<dbReference type="SUPFAM" id="SSF52540">
    <property type="entry name" value="P-loop containing nucleoside triphosphate hydrolases"/>
    <property type="match status" value="1"/>
</dbReference>
<keyword evidence="1" id="KW-0808">Transferase</keyword>
<keyword evidence="7" id="KW-1185">Reference proteome</keyword>
<accession>A0A433TVH5</accession>
<sequence>MATVKVSTMISHFSSVKMLVFALMLSFILAVVVHLSIRDFKAVSSSARTWTPGYGPDLPKVPHLPKTGILGKSTQLGLKLPHGRQQRLPGCIIVGFANGGATALRELLSVHPGLAATRNEVKFFTENYQKGQSWYRQQMPLSFPSQITVEGTQTYIRSPEALTRIFRFNANIKLIAVVQDPVNRLLSAYIKEMSVLEPRDQLTFKEWCGFIYNAPKVLRYINYEAPIQEVYRHFPAKNLLVLSKEDVELRPFQTLKAVEKFLGLQPGLSPDEFVENTDRGGTCFNKNGLRYPLIREMMTAQKVLDLDTGCLVYDGNMPYVPGVRADPDFFQKVVGVAQKTNVRLFQLIGKTFDWTTNFKLAQAKRKT</sequence>
<gene>
    <name evidence="6" type="ORF">EGW08_006646</name>
</gene>
<keyword evidence="4" id="KW-1015">Disulfide bond</keyword>
<dbReference type="PANTHER" id="PTHR10605">
    <property type="entry name" value="HEPARAN SULFATE SULFOTRANSFERASE"/>
    <property type="match status" value="1"/>
</dbReference>
<dbReference type="InterPro" id="IPR000863">
    <property type="entry name" value="Sulfotransferase_dom"/>
</dbReference>
<dbReference type="InterPro" id="IPR027417">
    <property type="entry name" value="P-loop_NTPase"/>
</dbReference>
<evidence type="ECO:0000259" key="5">
    <source>
        <dbReference type="Pfam" id="PF00685"/>
    </source>
</evidence>
<dbReference type="Pfam" id="PF00685">
    <property type="entry name" value="Sulfotransfer_1"/>
    <property type="match status" value="1"/>
</dbReference>
<feature type="disulfide bond" evidence="4">
    <location>
        <begin position="283"/>
        <end position="310"/>
    </location>
</feature>
<evidence type="ECO:0000313" key="7">
    <source>
        <dbReference type="Proteomes" id="UP000271974"/>
    </source>
</evidence>
<dbReference type="AlphaFoldDB" id="A0A433TVH5"/>
<dbReference type="Proteomes" id="UP000271974">
    <property type="component" value="Unassembled WGS sequence"/>
</dbReference>
<keyword evidence="2" id="KW-0325">Glycoprotein</keyword>
<feature type="domain" description="Sulfotransferase" evidence="5">
    <location>
        <begin position="91"/>
        <end position="265"/>
    </location>
</feature>
<reference evidence="6 7" key="1">
    <citation type="submission" date="2019-01" db="EMBL/GenBank/DDBJ databases">
        <title>A draft genome assembly of the solar-powered sea slug Elysia chlorotica.</title>
        <authorList>
            <person name="Cai H."/>
            <person name="Li Q."/>
            <person name="Fang X."/>
            <person name="Li J."/>
            <person name="Curtis N.E."/>
            <person name="Altenburger A."/>
            <person name="Shibata T."/>
            <person name="Feng M."/>
            <person name="Maeda T."/>
            <person name="Schwartz J.A."/>
            <person name="Shigenobu S."/>
            <person name="Lundholm N."/>
            <person name="Nishiyama T."/>
            <person name="Yang H."/>
            <person name="Hasebe M."/>
            <person name="Li S."/>
            <person name="Pierce S.K."/>
            <person name="Wang J."/>
        </authorList>
    </citation>
    <scope>NUCLEOTIDE SEQUENCE [LARGE SCALE GENOMIC DNA]</scope>
    <source>
        <strain evidence="6">EC2010</strain>
        <tissue evidence="6">Whole organism of an adult</tissue>
    </source>
</reference>
<proteinExistence type="predicted"/>
<dbReference type="InterPro" id="IPR037359">
    <property type="entry name" value="NST/OST"/>
</dbReference>